<comment type="similarity">
    <text evidence="5">Belongs to the ABC-2 integral membrane protein family.</text>
</comment>
<dbReference type="PANTHER" id="PTHR43027:SF2">
    <property type="entry name" value="TRANSPORT PERMEASE PROTEIN"/>
    <property type="match status" value="1"/>
</dbReference>
<dbReference type="GO" id="GO:0140359">
    <property type="term" value="F:ABC-type transporter activity"/>
    <property type="evidence" value="ECO:0007669"/>
    <property type="project" value="InterPro"/>
</dbReference>
<dbReference type="PROSITE" id="PS51012">
    <property type="entry name" value="ABC_TM2"/>
    <property type="match status" value="1"/>
</dbReference>
<evidence type="ECO:0000256" key="5">
    <source>
        <dbReference type="RuleBase" id="RU361157"/>
    </source>
</evidence>
<feature type="transmembrane region" description="Helical" evidence="5">
    <location>
        <begin position="215"/>
        <end position="237"/>
    </location>
</feature>
<dbReference type="Proteomes" id="UP000005387">
    <property type="component" value="Unassembled WGS sequence"/>
</dbReference>
<accession>E0I9Z0</accession>
<dbReference type="PIRSF" id="PIRSF006648">
    <property type="entry name" value="DrrB"/>
    <property type="match status" value="1"/>
</dbReference>
<evidence type="ECO:0000256" key="2">
    <source>
        <dbReference type="ARBA" id="ARBA00022692"/>
    </source>
</evidence>
<evidence type="ECO:0000313" key="7">
    <source>
        <dbReference type="EMBL" id="EFM10567.1"/>
    </source>
</evidence>
<organism evidence="7 8">
    <name type="scientific">Paenibacillus curdlanolyticus YK9</name>
    <dbReference type="NCBI Taxonomy" id="717606"/>
    <lineage>
        <taxon>Bacteria</taxon>
        <taxon>Bacillati</taxon>
        <taxon>Bacillota</taxon>
        <taxon>Bacilli</taxon>
        <taxon>Bacillales</taxon>
        <taxon>Paenibacillaceae</taxon>
        <taxon>Paenibacillus</taxon>
    </lineage>
</organism>
<evidence type="ECO:0000256" key="3">
    <source>
        <dbReference type="ARBA" id="ARBA00022989"/>
    </source>
</evidence>
<feature type="transmembrane region" description="Helical" evidence="5">
    <location>
        <begin position="97"/>
        <end position="120"/>
    </location>
</feature>
<evidence type="ECO:0000259" key="6">
    <source>
        <dbReference type="PROSITE" id="PS51012"/>
    </source>
</evidence>
<keyword evidence="4 5" id="KW-0472">Membrane</keyword>
<keyword evidence="8" id="KW-1185">Reference proteome</keyword>
<feature type="transmembrane region" description="Helical" evidence="5">
    <location>
        <begin position="20"/>
        <end position="37"/>
    </location>
</feature>
<proteinExistence type="inferred from homology"/>
<gene>
    <name evidence="7" type="ORF">PaecuDRAFT_2477</name>
</gene>
<keyword evidence="3 5" id="KW-1133">Transmembrane helix</keyword>
<dbReference type="PANTHER" id="PTHR43027">
    <property type="entry name" value="DOXORUBICIN RESISTANCE ABC TRANSPORTER PERMEASE PROTEIN DRRC-RELATED"/>
    <property type="match status" value="1"/>
</dbReference>
<dbReference type="eggNOG" id="COG0842">
    <property type="taxonomic scope" value="Bacteria"/>
</dbReference>
<dbReference type="InterPro" id="IPR047817">
    <property type="entry name" value="ABC2_TM_bact-type"/>
</dbReference>
<dbReference type="RefSeq" id="WP_006038471.1">
    <property type="nucleotide sequence ID" value="NZ_AEDD01000006.1"/>
</dbReference>
<keyword evidence="5" id="KW-0813">Transport</keyword>
<reference evidence="7 8" key="1">
    <citation type="submission" date="2010-07" db="EMBL/GenBank/DDBJ databases">
        <title>The draft genome of Paenibacillus curdlanolyticus YK9.</title>
        <authorList>
            <consortium name="US DOE Joint Genome Institute (JGI-PGF)"/>
            <person name="Lucas S."/>
            <person name="Copeland A."/>
            <person name="Lapidus A."/>
            <person name="Cheng J.-F."/>
            <person name="Bruce D."/>
            <person name="Goodwin L."/>
            <person name="Pitluck S."/>
            <person name="Land M.L."/>
            <person name="Hauser L."/>
            <person name="Chang Y.-J."/>
            <person name="Jeffries C."/>
            <person name="Anderson I.J."/>
            <person name="Johnson E."/>
            <person name="Loganathan U."/>
            <person name="Mulhopadhyay B."/>
            <person name="Kyrpides N."/>
            <person name="Woyke T.J."/>
        </authorList>
    </citation>
    <scope>NUCLEOTIDE SEQUENCE [LARGE SCALE GENOMIC DNA]</scope>
    <source>
        <strain evidence="7 8">YK9</strain>
    </source>
</reference>
<keyword evidence="5" id="KW-1003">Cell membrane</keyword>
<name>E0I9Z0_9BACL</name>
<comment type="subcellular location">
    <subcellularLocation>
        <location evidence="5">Cell membrane</location>
        <topology evidence="5">Multi-pass membrane protein</topology>
    </subcellularLocation>
    <subcellularLocation>
        <location evidence="1">Membrane</location>
        <topology evidence="1">Multi-pass membrane protein</topology>
    </subcellularLocation>
</comment>
<keyword evidence="2 5" id="KW-0812">Transmembrane</keyword>
<dbReference type="GO" id="GO:0043190">
    <property type="term" value="C:ATP-binding cassette (ABC) transporter complex"/>
    <property type="evidence" value="ECO:0007669"/>
    <property type="project" value="InterPro"/>
</dbReference>
<dbReference type="PRINTS" id="PR00164">
    <property type="entry name" value="ABC2TRNSPORT"/>
</dbReference>
<protein>
    <recommendedName>
        <fullName evidence="5">Transport permease protein</fullName>
    </recommendedName>
</protein>
<evidence type="ECO:0000256" key="1">
    <source>
        <dbReference type="ARBA" id="ARBA00004141"/>
    </source>
</evidence>
<dbReference type="Pfam" id="PF01061">
    <property type="entry name" value="ABC2_membrane"/>
    <property type="match status" value="1"/>
</dbReference>
<evidence type="ECO:0000256" key="4">
    <source>
        <dbReference type="ARBA" id="ARBA00023136"/>
    </source>
</evidence>
<dbReference type="OrthoDB" id="9774758at2"/>
<sequence>MQSMLMHTKMELRLFFREIIGLFFVFVMPAACFYFFGKMFEAQQSDVSQYLSRYIPGMIGIVLFTSGFFIIGLQAVIDRERGVYKRLKGTPLHPAVIVQAILTKGLFAVFAGTLEIIIIARLAFHASLVINVAQFVMALLLSAGAFFAIGFVVASIAKKFQSAMAIGFVALYPMMFLSGATIPLESLPSSLQNVAALIPLKYAVHLLQNGWSGQLFTSSSLVDVIVLSVIVGLGIVISRKYFRWDIV</sequence>
<dbReference type="InterPro" id="IPR000412">
    <property type="entry name" value="ABC_2_transport"/>
</dbReference>
<dbReference type="STRING" id="717606.PaecuDRAFT_2477"/>
<feature type="transmembrane region" description="Helical" evidence="5">
    <location>
        <begin position="163"/>
        <end position="184"/>
    </location>
</feature>
<feature type="transmembrane region" description="Helical" evidence="5">
    <location>
        <begin position="57"/>
        <end position="77"/>
    </location>
</feature>
<feature type="transmembrane region" description="Helical" evidence="5">
    <location>
        <begin position="132"/>
        <end position="156"/>
    </location>
</feature>
<feature type="domain" description="ABC transmembrane type-2" evidence="6">
    <location>
        <begin position="20"/>
        <end position="241"/>
    </location>
</feature>
<evidence type="ECO:0000313" key="8">
    <source>
        <dbReference type="Proteomes" id="UP000005387"/>
    </source>
</evidence>
<dbReference type="EMBL" id="AEDD01000006">
    <property type="protein sequence ID" value="EFM10567.1"/>
    <property type="molecule type" value="Genomic_DNA"/>
</dbReference>
<dbReference type="InterPro" id="IPR052902">
    <property type="entry name" value="ABC-2_transporter"/>
</dbReference>
<dbReference type="InterPro" id="IPR013525">
    <property type="entry name" value="ABC2_TM"/>
</dbReference>
<dbReference type="AlphaFoldDB" id="E0I9Z0"/>